<reference evidence="1" key="1">
    <citation type="submission" date="2023-04" db="EMBL/GenBank/DDBJ databases">
        <title>Ambrosiozyma monospora NBRC 10751.</title>
        <authorList>
            <person name="Ichikawa N."/>
            <person name="Sato H."/>
            <person name="Tonouchi N."/>
        </authorList>
    </citation>
    <scope>NUCLEOTIDE SEQUENCE</scope>
    <source>
        <strain evidence="1">NBRC 10751</strain>
    </source>
</reference>
<protein>
    <submittedName>
        <fullName evidence="1">Unnamed protein product</fullName>
    </submittedName>
</protein>
<evidence type="ECO:0000313" key="1">
    <source>
        <dbReference type="EMBL" id="GMF07707.1"/>
    </source>
</evidence>
<gene>
    <name evidence="1" type="ORF">Amon02_001301900</name>
</gene>
<dbReference type="Proteomes" id="UP001165064">
    <property type="component" value="Unassembled WGS sequence"/>
</dbReference>
<dbReference type="EMBL" id="BSXS01016412">
    <property type="protein sequence ID" value="GMF07707.1"/>
    <property type="molecule type" value="Genomic_DNA"/>
</dbReference>
<comment type="caution">
    <text evidence="1">The sequence shown here is derived from an EMBL/GenBank/DDBJ whole genome shotgun (WGS) entry which is preliminary data.</text>
</comment>
<accession>A0ACB5UCK5</accession>
<name>A0ACB5UCK5_AMBMO</name>
<sequence length="170" mass="19371">MYAQYQPQVSPSLYNTGPSYMNANVNQTPQVNQFTTSDASVLRKRYQGGMGAQSTLLGAPIRDSNINVSWWEEEKIPCYEVELNGVTVLRRSDNNYINATKLLNSTHMTRGKRDGILKSELNKKIVRKGPMKFMGIWLPLQKAEIIAKREGIRELLFPLFERDVGKYVAK</sequence>
<evidence type="ECO:0000313" key="2">
    <source>
        <dbReference type="Proteomes" id="UP001165064"/>
    </source>
</evidence>
<keyword evidence="2" id="KW-1185">Reference proteome</keyword>
<proteinExistence type="predicted"/>
<organism evidence="1 2">
    <name type="scientific">Ambrosiozyma monospora</name>
    <name type="common">Yeast</name>
    <name type="synonym">Endomycopsis monosporus</name>
    <dbReference type="NCBI Taxonomy" id="43982"/>
    <lineage>
        <taxon>Eukaryota</taxon>
        <taxon>Fungi</taxon>
        <taxon>Dikarya</taxon>
        <taxon>Ascomycota</taxon>
        <taxon>Saccharomycotina</taxon>
        <taxon>Pichiomycetes</taxon>
        <taxon>Pichiales</taxon>
        <taxon>Pichiaceae</taxon>
        <taxon>Ambrosiozyma</taxon>
    </lineage>
</organism>